<dbReference type="PANTHER" id="PTHR42985:SF40">
    <property type="entry name" value="LD47995P-RELATED"/>
    <property type="match status" value="1"/>
</dbReference>
<feature type="transmembrane region" description="Helical" evidence="13">
    <location>
        <begin position="766"/>
        <end position="784"/>
    </location>
</feature>
<feature type="transmembrane region" description="Helical" evidence="13">
    <location>
        <begin position="790"/>
        <end position="808"/>
    </location>
</feature>
<dbReference type="InterPro" id="IPR018212">
    <property type="entry name" value="Na/solute_symporter_CS"/>
</dbReference>
<feature type="transmembrane region" description="Helical" evidence="13">
    <location>
        <begin position="518"/>
        <end position="538"/>
    </location>
</feature>
<evidence type="ECO:0000256" key="7">
    <source>
        <dbReference type="ARBA" id="ARBA00023053"/>
    </source>
</evidence>
<sequence length="843" mass="91088">GQDVPTKELLDWHRLPDFPDSIGVGGPCAGISNGALIVAGGAHFRDPFLQGGEKIWTDSIYVLTSSFSEWKSGFTLTRPTGYTVAVQWEDEVICAGGGNAREHFVEVITLRWDGGDISQRLLPALPQPRAFASGAVVGTTLYLAGGLETPSDTVASRDFCALNLADPGAQWQILESVPGLPRHSAVTGASDGAFYLFSGTALMPDTAGLVAYEFLTDAYRYRPQYGWEQLRDLPYPTAAAPSPAIALGPSHLLVLGGNTGVDVDRVQELGDRHPGFSRNLLAYHVITDTWAYLGALPMGQVTVPTVQHSDNIIIPSGETRPGVRTAAVWQVTPRNTVPPFGTINFVVVAIYFLVLAGMGLYFWNRGKNDTDYFLARRRIPWWAAGISIFGTQLSAITFMAIPAKAYATDWVYFLGQIAILLVAPIVVYLYLPFFRRLQITTAYEFLEQRFSVAVRLFGSLAFVLLQLGRMGVVIFLPAIALSAVTGFNLYLAILLMGLLSTFYTALGGMEAVIWSDVMQVIVLLGGALLSLIILVLNIEGGTSGLIEVAASEGKFHMLTWSWDATTTAVWVVLGGSIFSNLIPYTADQTVVQRYLTTANEKLAARSVWTNAALTIPGSLLFFSLGTALFVFYQQHASALEPSLSTDAIFPLFIIQQLPQGMSGLLIAGIFAAAMSSLDSSLNSAVAALVCDFYRRFKPRSTASTRLRLAKWLTVGLGFLATTIGLLMATIEIASLFDFFLELLGLLGSSLAGLFALGIFTRSANSTGALIGACTSAIVLYLVSAFTAIHFFLYASIGILTCFVVGYIMSNILPNHHTQLAGLTIYTLRDRLPNNDQIDADADE</sequence>
<organism evidence="14 15">
    <name type="scientific">Candidatus Synechococcus spongiarum 15L</name>
    <dbReference type="NCBI Taxonomy" id="1608419"/>
    <lineage>
        <taxon>Bacteria</taxon>
        <taxon>Bacillati</taxon>
        <taxon>Cyanobacteriota</taxon>
        <taxon>Cyanophyceae</taxon>
        <taxon>Synechococcales</taxon>
        <taxon>Synechococcaceae</taxon>
        <taxon>Synechococcus</taxon>
    </lineage>
</organism>
<evidence type="ECO:0000256" key="11">
    <source>
        <dbReference type="ARBA" id="ARBA00023201"/>
    </source>
</evidence>
<keyword evidence="6 13" id="KW-1133">Transmembrane helix</keyword>
<evidence type="ECO:0000256" key="4">
    <source>
        <dbReference type="ARBA" id="ARBA00022475"/>
    </source>
</evidence>
<dbReference type="NCBIfam" id="TIGR00813">
    <property type="entry name" value="sss"/>
    <property type="match status" value="1"/>
</dbReference>
<dbReference type="CDD" id="cd11495">
    <property type="entry name" value="SLC5sbd_NIS-like_u3"/>
    <property type="match status" value="1"/>
</dbReference>
<dbReference type="PATRIC" id="fig|1608419.3.peg.1852"/>
<dbReference type="GO" id="GO:0015075">
    <property type="term" value="F:monoatomic ion transmembrane transporter activity"/>
    <property type="evidence" value="ECO:0007669"/>
    <property type="project" value="UniProtKB-ARBA"/>
</dbReference>
<evidence type="ECO:0000256" key="1">
    <source>
        <dbReference type="ARBA" id="ARBA00004651"/>
    </source>
</evidence>
<accession>A0A0G8AYJ6</accession>
<evidence type="ECO:0008006" key="16">
    <source>
        <dbReference type="Google" id="ProtNLM"/>
    </source>
</evidence>
<keyword evidence="5 13" id="KW-0812">Transmembrane</keyword>
<dbReference type="Pfam" id="PF00474">
    <property type="entry name" value="SSF"/>
    <property type="match status" value="1"/>
</dbReference>
<dbReference type="GO" id="GO:0015293">
    <property type="term" value="F:symporter activity"/>
    <property type="evidence" value="ECO:0007669"/>
    <property type="project" value="TreeGrafter"/>
</dbReference>
<dbReference type="GO" id="GO:0006814">
    <property type="term" value="P:sodium ion transport"/>
    <property type="evidence" value="ECO:0007669"/>
    <property type="project" value="UniProtKB-KW"/>
</dbReference>
<dbReference type="GO" id="GO:0005886">
    <property type="term" value="C:plasma membrane"/>
    <property type="evidence" value="ECO:0007669"/>
    <property type="project" value="UniProtKB-SubCell"/>
</dbReference>
<feature type="transmembrane region" description="Helical" evidence="13">
    <location>
        <begin position="567"/>
        <end position="586"/>
    </location>
</feature>
<keyword evidence="10" id="KW-0325">Glycoprotein</keyword>
<feature type="transmembrane region" description="Helical" evidence="13">
    <location>
        <begin position="379"/>
        <end position="401"/>
    </location>
</feature>
<dbReference type="InterPro" id="IPR015915">
    <property type="entry name" value="Kelch-typ_b-propeller"/>
</dbReference>
<name>A0A0G8AYJ6_9SYNE</name>
<feature type="transmembrane region" description="Helical" evidence="13">
    <location>
        <begin position="343"/>
        <end position="363"/>
    </location>
</feature>
<reference evidence="14 15" key="2">
    <citation type="submission" date="2015-05" db="EMBL/GenBank/DDBJ databases">
        <title>Lifestyle Evolution in Cyanobacterial Symbionts of Sponges.</title>
        <authorList>
            <person name="Burgsdorf I."/>
            <person name="Slaby B.M."/>
            <person name="Handley K.M."/>
            <person name="Haber M."/>
            <person name="Blom J."/>
            <person name="Marshall C.W."/>
            <person name="Gilbert J.A."/>
            <person name="Hentschel U."/>
            <person name="Steindler L."/>
        </authorList>
    </citation>
    <scope>NUCLEOTIDE SEQUENCE [LARGE SCALE GENOMIC DNA]</scope>
    <source>
        <strain evidence="14">15L</strain>
    </source>
</reference>
<dbReference type="Proteomes" id="UP000035037">
    <property type="component" value="Unassembled WGS sequence"/>
</dbReference>
<evidence type="ECO:0000256" key="13">
    <source>
        <dbReference type="SAM" id="Phobius"/>
    </source>
</evidence>
<protein>
    <recommendedName>
        <fullName evidence="16">Sodium:solute symporter</fullName>
    </recommendedName>
</protein>
<evidence type="ECO:0000256" key="3">
    <source>
        <dbReference type="ARBA" id="ARBA00022448"/>
    </source>
</evidence>
<keyword evidence="9 13" id="KW-0472">Membrane</keyword>
<evidence type="ECO:0000256" key="9">
    <source>
        <dbReference type="ARBA" id="ARBA00023136"/>
    </source>
</evidence>
<evidence type="ECO:0000256" key="2">
    <source>
        <dbReference type="ARBA" id="ARBA00006434"/>
    </source>
</evidence>
<evidence type="ECO:0000256" key="12">
    <source>
        <dbReference type="ARBA" id="ARBA00036099"/>
    </source>
</evidence>
<evidence type="ECO:0000256" key="6">
    <source>
        <dbReference type="ARBA" id="ARBA00022989"/>
    </source>
</evidence>
<keyword evidence="8" id="KW-0406">Ion transport</keyword>
<proteinExistence type="inferred from homology"/>
<keyword evidence="3" id="KW-0813">Transport</keyword>
<dbReference type="GO" id="GO:0098660">
    <property type="term" value="P:inorganic ion transmembrane transport"/>
    <property type="evidence" value="ECO:0007669"/>
    <property type="project" value="UniProtKB-ARBA"/>
</dbReference>
<dbReference type="EMBL" id="JYFQ01000052">
    <property type="protein sequence ID" value="KKZ14068.1"/>
    <property type="molecule type" value="Genomic_DNA"/>
</dbReference>
<feature type="transmembrane region" description="Helical" evidence="13">
    <location>
        <begin position="607"/>
        <end position="632"/>
    </location>
</feature>
<dbReference type="InterPro" id="IPR001734">
    <property type="entry name" value="Na/solute_symporter"/>
</dbReference>
<dbReference type="InterPro" id="IPR038377">
    <property type="entry name" value="Na/Glc_symporter_sf"/>
</dbReference>
<feature type="non-terminal residue" evidence="14">
    <location>
        <position position="1"/>
    </location>
</feature>
<evidence type="ECO:0000256" key="5">
    <source>
        <dbReference type="ARBA" id="ARBA00022692"/>
    </source>
</evidence>
<dbReference type="Gene3D" id="1.20.1730.10">
    <property type="entry name" value="Sodium/glucose cotransporter"/>
    <property type="match status" value="1"/>
</dbReference>
<dbReference type="PROSITE" id="PS50283">
    <property type="entry name" value="NA_SOLUT_SYMP_3"/>
    <property type="match status" value="1"/>
</dbReference>
<dbReference type="AlphaFoldDB" id="A0A0G8AYJ6"/>
<gene>
    <name evidence="14" type="ORF">TQ37_02270</name>
</gene>
<dbReference type="PROSITE" id="PS00456">
    <property type="entry name" value="NA_SOLUT_SYMP_1"/>
    <property type="match status" value="1"/>
</dbReference>
<evidence type="ECO:0000313" key="15">
    <source>
        <dbReference type="Proteomes" id="UP000035037"/>
    </source>
</evidence>
<dbReference type="SUPFAM" id="SSF117281">
    <property type="entry name" value="Kelch motif"/>
    <property type="match status" value="1"/>
</dbReference>
<dbReference type="InterPro" id="IPR051163">
    <property type="entry name" value="Sodium:Solute_Symporter_SSF"/>
</dbReference>
<feature type="transmembrane region" description="Helical" evidence="13">
    <location>
        <begin position="738"/>
        <end position="759"/>
    </location>
</feature>
<evidence type="ECO:0000256" key="10">
    <source>
        <dbReference type="ARBA" id="ARBA00023180"/>
    </source>
</evidence>
<comment type="catalytic activity">
    <reaction evidence="12">
        <text>iodide(out) + 2 Na(+)(out) = iodide(in) + 2 Na(+)(in)</text>
        <dbReference type="Rhea" id="RHEA:71207"/>
        <dbReference type="ChEBI" id="CHEBI:16382"/>
        <dbReference type="ChEBI" id="CHEBI:29101"/>
    </reaction>
</comment>
<comment type="caution">
    <text evidence="14">The sequence shown here is derived from an EMBL/GenBank/DDBJ whole genome shotgun (WGS) entry which is preliminary data.</text>
</comment>
<feature type="transmembrane region" description="Helical" evidence="13">
    <location>
        <begin position="487"/>
        <end position="506"/>
    </location>
</feature>
<comment type="similarity">
    <text evidence="2">Belongs to the sodium:solute symporter (SSF) (TC 2.A.21) family.</text>
</comment>
<feature type="transmembrane region" description="Helical" evidence="13">
    <location>
        <begin position="452"/>
        <end position="481"/>
    </location>
</feature>
<keyword evidence="4" id="KW-1003">Cell membrane</keyword>
<feature type="transmembrane region" description="Helical" evidence="13">
    <location>
        <begin position="413"/>
        <end position="431"/>
    </location>
</feature>
<feature type="transmembrane region" description="Helical" evidence="13">
    <location>
        <begin position="711"/>
        <end position="732"/>
    </location>
</feature>
<reference evidence="14 15" key="1">
    <citation type="submission" date="2015-02" db="EMBL/GenBank/DDBJ databases">
        <authorList>
            <person name="Slaby B."/>
            <person name="Hentschel U."/>
        </authorList>
    </citation>
    <scope>NUCLEOTIDE SEQUENCE [LARGE SCALE GENOMIC DNA]</scope>
    <source>
        <strain evidence="14">15L</strain>
    </source>
</reference>
<keyword evidence="7" id="KW-0915">Sodium</keyword>
<keyword evidence="11" id="KW-0739">Sodium transport</keyword>
<dbReference type="Gene3D" id="2.120.10.80">
    <property type="entry name" value="Kelch-type beta propeller"/>
    <property type="match status" value="1"/>
</dbReference>
<evidence type="ECO:0000256" key="8">
    <source>
        <dbReference type="ARBA" id="ARBA00023065"/>
    </source>
</evidence>
<evidence type="ECO:0000313" key="14">
    <source>
        <dbReference type="EMBL" id="KKZ14068.1"/>
    </source>
</evidence>
<feature type="transmembrane region" description="Helical" evidence="13">
    <location>
        <begin position="664"/>
        <end position="690"/>
    </location>
</feature>
<dbReference type="PANTHER" id="PTHR42985">
    <property type="entry name" value="SODIUM-COUPLED MONOCARBOXYLATE TRANSPORTER"/>
    <property type="match status" value="1"/>
</dbReference>
<comment type="subcellular location">
    <subcellularLocation>
        <location evidence="1">Cell membrane</location>
        <topology evidence="1">Multi-pass membrane protein</topology>
    </subcellularLocation>
</comment>